<feature type="transmembrane region" description="Helical" evidence="5">
    <location>
        <begin position="12"/>
        <end position="37"/>
    </location>
</feature>
<reference evidence="7 8" key="1">
    <citation type="submission" date="2022-09" db="EMBL/GenBank/DDBJ databases">
        <title>Draft genome of isolate Be4.</title>
        <authorList>
            <person name="Sanchez-Castro I."/>
            <person name="Martinez-Rodriguez P."/>
            <person name="Descostes M."/>
            <person name="Merroun M."/>
        </authorList>
    </citation>
    <scope>NUCLEOTIDE SEQUENCE [LARGE SCALE GENOMIC DNA]</scope>
    <source>
        <strain evidence="7 8">Be4</strain>
    </source>
</reference>
<feature type="transmembrane region" description="Helical" evidence="5">
    <location>
        <begin position="81"/>
        <end position="100"/>
    </location>
</feature>
<keyword evidence="3 5" id="KW-1133">Transmembrane helix</keyword>
<evidence type="ECO:0000256" key="5">
    <source>
        <dbReference type="SAM" id="Phobius"/>
    </source>
</evidence>
<name>A0ABT2PRV8_9BURK</name>
<dbReference type="EMBL" id="JAODYH010000017">
    <property type="protein sequence ID" value="MCT9813210.1"/>
    <property type="molecule type" value="Genomic_DNA"/>
</dbReference>
<protein>
    <submittedName>
        <fullName evidence="7">MFS transporter</fullName>
    </submittedName>
</protein>
<dbReference type="InterPro" id="IPR011701">
    <property type="entry name" value="MFS"/>
</dbReference>
<feature type="transmembrane region" description="Helical" evidence="5">
    <location>
        <begin position="372"/>
        <end position="394"/>
    </location>
</feature>
<evidence type="ECO:0000256" key="3">
    <source>
        <dbReference type="ARBA" id="ARBA00022989"/>
    </source>
</evidence>
<evidence type="ECO:0000313" key="7">
    <source>
        <dbReference type="EMBL" id="MCT9813210.1"/>
    </source>
</evidence>
<feature type="transmembrane region" description="Helical" evidence="5">
    <location>
        <begin position="106"/>
        <end position="127"/>
    </location>
</feature>
<feature type="transmembrane region" description="Helical" evidence="5">
    <location>
        <begin position="167"/>
        <end position="185"/>
    </location>
</feature>
<keyword evidence="2 5" id="KW-0812">Transmembrane</keyword>
<feature type="domain" description="Major facilitator superfamily (MFS) profile" evidence="6">
    <location>
        <begin position="15"/>
        <end position="465"/>
    </location>
</feature>
<dbReference type="Pfam" id="PF07690">
    <property type="entry name" value="MFS_1"/>
    <property type="match status" value="1"/>
</dbReference>
<feature type="transmembrane region" description="Helical" evidence="5">
    <location>
        <begin position="278"/>
        <end position="304"/>
    </location>
</feature>
<evidence type="ECO:0000313" key="8">
    <source>
        <dbReference type="Proteomes" id="UP001525968"/>
    </source>
</evidence>
<accession>A0ABT2PRV8</accession>
<dbReference type="RefSeq" id="WP_261502461.1">
    <property type="nucleotide sequence ID" value="NZ_JAODYH010000017.1"/>
</dbReference>
<feature type="transmembrane region" description="Helical" evidence="5">
    <location>
        <begin position="49"/>
        <end position="69"/>
    </location>
</feature>
<evidence type="ECO:0000256" key="4">
    <source>
        <dbReference type="ARBA" id="ARBA00023136"/>
    </source>
</evidence>
<feature type="transmembrane region" description="Helical" evidence="5">
    <location>
        <begin position="139"/>
        <end position="161"/>
    </location>
</feature>
<feature type="transmembrane region" description="Helical" evidence="5">
    <location>
        <begin position="415"/>
        <end position="436"/>
    </location>
</feature>
<keyword evidence="8" id="KW-1185">Reference proteome</keyword>
<dbReference type="InterPro" id="IPR020846">
    <property type="entry name" value="MFS_dom"/>
</dbReference>
<evidence type="ECO:0000256" key="1">
    <source>
        <dbReference type="ARBA" id="ARBA00004141"/>
    </source>
</evidence>
<comment type="subcellular location">
    <subcellularLocation>
        <location evidence="1">Membrane</location>
        <topology evidence="1">Multi-pass membrane protein</topology>
    </subcellularLocation>
</comment>
<dbReference type="PROSITE" id="PS50850">
    <property type="entry name" value="MFS"/>
    <property type="match status" value="1"/>
</dbReference>
<proteinExistence type="predicted"/>
<dbReference type="PANTHER" id="PTHR42718:SF48">
    <property type="entry name" value="CONSERVED TWO-DOMAIN MEMBRANE PROTEIN-RELATED"/>
    <property type="match status" value="1"/>
</dbReference>
<dbReference type="SUPFAM" id="SSF103473">
    <property type="entry name" value="MFS general substrate transporter"/>
    <property type="match status" value="1"/>
</dbReference>
<sequence length="465" mass="47872">MLVKEGLPARERTLALVVTIVGAFIAVVDGTIVNLALPDITRELNASASQAIWIINAYQLATLALLLPLATLGDRVGYRRVFLVGMVVFVGASAVCAMATSLTTLVLARVLQGVGAAGITCVNMALLRLIFPSHLLGRGIAINSLAVAAASVSGPTIAAGILSVASWPWLFAINIPLGLFCLLLGRRTLPHNTVKAASTGFSVLDVVLNGLMFGLVFLGIDGLGVRVEASATVEAHGTPLWLALTELLAGLAVGVFYVRRQLTLPAPLFPVDLLRIPVFALSVSTSVATFCAHTLASVGLPFLLLGPLGRSHIEAGLLLTAWPISLVVVTPLAGRLIGRLPGGVLGCVGLGLMAMGLVLLAVLPPHPTDADIIWRMALCGAGFGLFQSPNNHAIISSAPAHRIGGASGMLGTARLTGQTLGAVLLAIIFSLFGTATGQGPQVALYLAAAFAALAGIFSALRTRQA</sequence>
<keyword evidence="4 5" id="KW-0472">Membrane</keyword>
<gene>
    <name evidence="7" type="ORF">N0K08_21480</name>
</gene>
<feature type="transmembrane region" description="Helical" evidence="5">
    <location>
        <begin position="344"/>
        <end position="366"/>
    </location>
</feature>
<evidence type="ECO:0000256" key="2">
    <source>
        <dbReference type="ARBA" id="ARBA00022692"/>
    </source>
</evidence>
<feature type="transmembrane region" description="Helical" evidence="5">
    <location>
        <begin position="442"/>
        <end position="460"/>
    </location>
</feature>
<feature type="transmembrane region" description="Helical" evidence="5">
    <location>
        <begin position="316"/>
        <end position="337"/>
    </location>
</feature>
<dbReference type="Gene3D" id="1.20.1720.10">
    <property type="entry name" value="Multidrug resistance protein D"/>
    <property type="match status" value="1"/>
</dbReference>
<dbReference type="PANTHER" id="PTHR42718">
    <property type="entry name" value="MAJOR FACILITATOR SUPERFAMILY MULTIDRUG TRANSPORTER MFSC"/>
    <property type="match status" value="1"/>
</dbReference>
<feature type="transmembrane region" description="Helical" evidence="5">
    <location>
        <begin position="197"/>
        <end position="220"/>
    </location>
</feature>
<dbReference type="Gene3D" id="1.20.1250.20">
    <property type="entry name" value="MFS general substrate transporter like domains"/>
    <property type="match status" value="1"/>
</dbReference>
<organism evidence="7 8">
    <name type="scientific">Acidovorax bellezanensis</name>
    <dbReference type="NCBI Taxonomy" id="2976702"/>
    <lineage>
        <taxon>Bacteria</taxon>
        <taxon>Pseudomonadati</taxon>
        <taxon>Pseudomonadota</taxon>
        <taxon>Betaproteobacteria</taxon>
        <taxon>Burkholderiales</taxon>
        <taxon>Comamonadaceae</taxon>
        <taxon>Acidovorax</taxon>
    </lineage>
</organism>
<feature type="transmembrane region" description="Helical" evidence="5">
    <location>
        <begin position="240"/>
        <end position="258"/>
    </location>
</feature>
<evidence type="ECO:0000259" key="6">
    <source>
        <dbReference type="PROSITE" id="PS50850"/>
    </source>
</evidence>
<comment type="caution">
    <text evidence="7">The sequence shown here is derived from an EMBL/GenBank/DDBJ whole genome shotgun (WGS) entry which is preliminary data.</text>
</comment>
<dbReference type="CDD" id="cd17321">
    <property type="entry name" value="MFS_MMR_MDR_like"/>
    <property type="match status" value="1"/>
</dbReference>
<dbReference type="InterPro" id="IPR036259">
    <property type="entry name" value="MFS_trans_sf"/>
</dbReference>
<dbReference type="Proteomes" id="UP001525968">
    <property type="component" value="Unassembled WGS sequence"/>
</dbReference>